<evidence type="ECO:0000313" key="1">
    <source>
        <dbReference type="EMBL" id="EON78542.1"/>
    </source>
</evidence>
<organism evidence="1 2">
    <name type="scientific">Lunatimonas lonarensis</name>
    <dbReference type="NCBI Taxonomy" id="1232681"/>
    <lineage>
        <taxon>Bacteria</taxon>
        <taxon>Pseudomonadati</taxon>
        <taxon>Bacteroidota</taxon>
        <taxon>Cytophagia</taxon>
        <taxon>Cytophagales</taxon>
        <taxon>Cyclobacteriaceae</taxon>
    </lineage>
</organism>
<keyword evidence="2" id="KW-1185">Reference proteome</keyword>
<accession>R7ZWT4</accession>
<name>R7ZWT4_9BACT</name>
<reference evidence="1 2" key="1">
    <citation type="submission" date="2013-02" db="EMBL/GenBank/DDBJ databases">
        <title>A novel strain isolated from Lonar lake, Maharashtra, India.</title>
        <authorList>
            <person name="Singh A."/>
        </authorList>
    </citation>
    <scope>NUCLEOTIDE SEQUENCE [LARGE SCALE GENOMIC DNA]</scope>
    <source>
        <strain evidence="1 2">AK24</strain>
    </source>
</reference>
<protein>
    <submittedName>
        <fullName evidence="1">Uncharacterized protein</fullName>
    </submittedName>
</protein>
<sequence length="42" mass="4924">MVLIRLGYRRNQMVPLRQENSDGFYATLPFDNVSAGHFKSFF</sequence>
<proteinExistence type="predicted"/>
<gene>
    <name evidence="1" type="ORF">ADIS_0892</name>
</gene>
<dbReference type="EMBL" id="AQHR01000029">
    <property type="protein sequence ID" value="EON78542.1"/>
    <property type="molecule type" value="Genomic_DNA"/>
</dbReference>
<comment type="caution">
    <text evidence="1">The sequence shown here is derived from an EMBL/GenBank/DDBJ whole genome shotgun (WGS) entry which is preliminary data.</text>
</comment>
<evidence type="ECO:0000313" key="2">
    <source>
        <dbReference type="Proteomes" id="UP000013909"/>
    </source>
</evidence>
<dbReference type="AlphaFoldDB" id="R7ZWT4"/>
<dbReference type="Proteomes" id="UP000013909">
    <property type="component" value="Unassembled WGS sequence"/>
</dbReference>